<dbReference type="InterPro" id="IPR029058">
    <property type="entry name" value="AB_hydrolase_fold"/>
</dbReference>
<sequence>MIDLLRGNRLRTGLASLVLTALVATGCGTETGHDPPPPDPALRGLEVTEQQQTGDRTVDLTVDSPALDGSAAVRLITPDGWDERAPGRTWPVLYLLPGGDGDHMSWTSDSDVEELPELRDVLVVIPGMPMFGFYSDRYNDGRGGPPAVRSFHLDELIPLLERGYGAGRDRVIAGLSQGGYGALAYAAQRPGMFRAAASYSGWLSPSIRAEVVLAAARFVGVDGRSLWGDPVRDRRIWEANDLYNLADALTGLPVYLSSGDGTIGDLDPPGTSAESLFPEIDRLAAEFSPDVVDLTEALMHESSRAVADRLRALGGDPVTHFTAGTHSPPYWERELHRSLPMLLAALRSNG</sequence>
<evidence type="ECO:0000313" key="1">
    <source>
        <dbReference type="EMBL" id="NKY58437.1"/>
    </source>
</evidence>
<dbReference type="InterPro" id="IPR050583">
    <property type="entry name" value="Mycobacterial_A85_antigen"/>
</dbReference>
<comment type="caution">
    <text evidence="1">The sequence shown here is derived from an EMBL/GenBank/DDBJ whole genome shotgun (WGS) entry which is preliminary data.</text>
</comment>
<evidence type="ECO:0008006" key="3">
    <source>
        <dbReference type="Google" id="ProtNLM"/>
    </source>
</evidence>
<dbReference type="EMBL" id="JAAXOT010000010">
    <property type="protein sequence ID" value="NKY58437.1"/>
    <property type="molecule type" value="Genomic_DNA"/>
</dbReference>
<gene>
    <name evidence="1" type="ORF">HGA15_20280</name>
</gene>
<dbReference type="SUPFAM" id="SSF53474">
    <property type="entry name" value="alpha/beta-Hydrolases"/>
    <property type="match status" value="1"/>
</dbReference>
<dbReference type="AlphaFoldDB" id="A0A846YHE6"/>
<dbReference type="GO" id="GO:0016747">
    <property type="term" value="F:acyltransferase activity, transferring groups other than amino-acyl groups"/>
    <property type="evidence" value="ECO:0007669"/>
    <property type="project" value="TreeGrafter"/>
</dbReference>
<dbReference type="Gene3D" id="3.40.50.1820">
    <property type="entry name" value="alpha/beta hydrolase"/>
    <property type="match status" value="1"/>
</dbReference>
<keyword evidence="2" id="KW-1185">Reference proteome</keyword>
<dbReference type="InterPro" id="IPR000801">
    <property type="entry name" value="Esterase-like"/>
</dbReference>
<proteinExistence type="predicted"/>
<dbReference type="PROSITE" id="PS51257">
    <property type="entry name" value="PROKAR_LIPOPROTEIN"/>
    <property type="match status" value="1"/>
</dbReference>
<dbReference type="PANTHER" id="PTHR48098:SF1">
    <property type="entry name" value="DIACYLGLYCEROL ACYLTRANSFERASE_MYCOLYLTRANSFERASE AG85A"/>
    <property type="match status" value="1"/>
</dbReference>
<accession>A0A846YHE6</accession>
<reference evidence="1 2" key="1">
    <citation type="submission" date="2020-04" db="EMBL/GenBank/DDBJ databases">
        <title>MicrobeNet Type strains.</title>
        <authorList>
            <person name="Nicholson A.C."/>
        </authorList>
    </citation>
    <scope>NUCLEOTIDE SEQUENCE [LARGE SCALE GENOMIC DNA]</scope>
    <source>
        <strain evidence="1 2">JCM 3332</strain>
    </source>
</reference>
<evidence type="ECO:0000313" key="2">
    <source>
        <dbReference type="Proteomes" id="UP000570678"/>
    </source>
</evidence>
<dbReference type="Pfam" id="PF00756">
    <property type="entry name" value="Esterase"/>
    <property type="match status" value="1"/>
</dbReference>
<organism evidence="1 2">
    <name type="scientific">Nocardia flavorosea</name>
    <dbReference type="NCBI Taxonomy" id="53429"/>
    <lineage>
        <taxon>Bacteria</taxon>
        <taxon>Bacillati</taxon>
        <taxon>Actinomycetota</taxon>
        <taxon>Actinomycetes</taxon>
        <taxon>Mycobacteriales</taxon>
        <taxon>Nocardiaceae</taxon>
        <taxon>Nocardia</taxon>
    </lineage>
</organism>
<dbReference type="Proteomes" id="UP000570678">
    <property type="component" value="Unassembled WGS sequence"/>
</dbReference>
<name>A0A846YHE6_9NOCA</name>
<protein>
    <recommendedName>
        <fullName evidence="3">S-formylglutathione hydrolase FrmB</fullName>
    </recommendedName>
</protein>
<dbReference type="PANTHER" id="PTHR48098">
    <property type="entry name" value="ENTEROCHELIN ESTERASE-RELATED"/>
    <property type="match status" value="1"/>
</dbReference>